<gene>
    <name evidence="3" type="ORF">COR51_27145</name>
</gene>
<feature type="region of interest" description="Disordered" evidence="1">
    <location>
        <begin position="239"/>
        <end position="258"/>
    </location>
</feature>
<reference evidence="3 4" key="1">
    <citation type="submission" date="2017-09" db="EMBL/GenBank/DDBJ databases">
        <authorList>
            <person name="Girard L."/>
            <person name="Lami R."/>
            <person name="Suzuki M."/>
            <person name="Baudart J."/>
        </authorList>
    </citation>
    <scope>NUCLEOTIDE SEQUENCE [LARGE SCALE GENOMIC DNA]</scope>
    <source>
        <strain evidence="3 4">17LN0615E</strain>
    </source>
</reference>
<name>A0ABX5D4G8_9VIBR</name>
<dbReference type="RefSeq" id="WP_038230514.1">
    <property type="nucleotide sequence ID" value="NZ_NWTN01000049.1"/>
</dbReference>
<dbReference type="Proteomes" id="UP000238163">
    <property type="component" value="Unassembled WGS sequence"/>
</dbReference>
<keyword evidence="2" id="KW-0732">Signal</keyword>
<accession>A0ABX5D4G8</accession>
<feature type="signal peptide" evidence="2">
    <location>
        <begin position="1"/>
        <end position="19"/>
    </location>
</feature>
<evidence type="ECO:0000313" key="3">
    <source>
        <dbReference type="EMBL" id="PRQ64507.1"/>
    </source>
</evidence>
<organism evidence="3 4">
    <name type="scientific">Vibrio mediterranei</name>
    <dbReference type="NCBI Taxonomy" id="689"/>
    <lineage>
        <taxon>Bacteria</taxon>
        <taxon>Pseudomonadati</taxon>
        <taxon>Pseudomonadota</taxon>
        <taxon>Gammaproteobacteria</taxon>
        <taxon>Vibrionales</taxon>
        <taxon>Vibrionaceae</taxon>
        <taxon>Vibrio</taxon>
    </lineage>
</organism>
<protein>
    <submittedName>
        <fullName evidence="3">Uncharacterized protein</fullName>
    </submittedName>
</protein>
<reference evidence="3 4" key="2">
    <citation type="submission" date="2018-03" db="EMBL/GenBank/DDBJ databases">
        <title>Genetic Diversity and Phenotypic Plasticity of AHL Mediated Quorum Sensing in Environmental Strains of Vibrio mediterranei.</title>
        <authorList>
            <person name="Lantoine F."/>
            <person name="Vouve F."/>
        </authorList>
    </citation>
    <scope>NUCLEOTIDE SEQUENCE [LARGE SCALE GENOMIC DNA]</scope>
    <source>
        <strain evidence="3 4">17LN0615E</strain>
    </source>
</reference>
<evidence type="ECO:0000313" key="4">
    <source>
        <dbReference type="Proteomes" id="UP000238163"/>
    </source>
</evidence>
<comment type="caution">
    <text evidence="3">The sequence shown here is derived from an EMBL/GenBank/DDBJ whole genome shotgun (WGS) entry which is preliminary data.</text>
</comment>
<evidence type="ECO:0000256" key="1">
    <source>
        <dbReference type="SAM" id="MobiDB-lite"/>
    </source>
</evidence>
<proteinExistence type="predicted"/>
<dbReference type="EMBL" id="NWTN01000049">
    <property type="protein sequence ID" value="PRQ64507.1"/>
    <property type="molecule type" value="Genomic_DNA"/>
</dbReference>
<keyword evidence="4" id="KW-1185">Reference proteome</keyword>
<feature type="chain" id="PRO_5047269817" evidence="2">
    <location>
        <begin position="20"/>
        <end position="464"/>
    </location>
</feature>
<evidence type="ECO:0000256" key="2">
    <source>
        <dbReference type="SAM" id="SignalP"/>
    </source>
</evidence>
<sequence>MKRQLLLFGLILCSFYAVASARLQVAEALLARERAVQFGSQMLKVDTAVKAVSPVSRPYFVTPSNVSMSSFGGFLKSMSTQEPVKTVLAALGFAVSAGNWEWSSDSSGAPKQGSLYSVQLSQMRYPGYGVSIHTALKNTFAENGQNYGTIDTVEVTQDNVLVATTHSGWRYVGSWVHLKCDSATSTVESCAPDYVPSQADKTIPDDAFAGTLASRFSSLSDTQKQALFQNADGSLADLDWQPEATTEPTFSDGRPLPSIGDPLWQSALDYSQGKTVPEDKAADARYLADNVAKSDQTVLEKNAKGSNGGGTKPEGGDVDLQPVIGAIQSLQSSNSNELKAIKEQLKQNAKSPDLSKAGEVSCLVGLKCPSYVDLKYESGLKGLLDDFNTQVSASNLLKFLDGFRFSGNGNVTPPVWIIDLTNVDFLGKGLGRHDVSLPSYIWSFMRACLLFGTVMACRKIIFGG</sequence>
<feature type="region of interest" description="Disordered" evidence="1">
    <location>
        <begin position="297"/>
        <end position="316"/>
    </location>
</feature>